<evidence type="ECO:0000313" key="3">
    <source>
        <dbReference type="Proteomes" id="UP000265411"/>
    </source>
</evidence>
<organism evidence="2 3">
    <name type="scientific">Pseudomonas abyssi</name>
    <dbReference type="NCBI Taxonomy" id="170540"/>
    <lineage>
        <taxon>Bacteria</taxon>
        <taxon>Pseudomonadati</taxon>
        <taxon>Pseudomonadota</taxon>
        <taxon>Gammaproteobacteria</taxon>
        <taxon>Pseudomonadales</taxon>
        <taxon>Pseudomonadaceae</taxon>
        <taxon>Pseudomonas</taxon>
    </lineage>
</organism>
<dbReference type="AlphaFoldDB" id="A0A395R158"/>
<accession>A0A395R158</accession>
<name>A0A395R158_9PSED</name>
<evidence type="ECO:0000313" key="2">
    <source>
        <dbReference type="EMBL" id="RGP53866.1"/>
    </source>
</evidence>
<dbReference type="EMBL" id="LMAZ01000004">
    <property type="protein sequence ID" value="RGP53866.1"/>
    <property type="molecule type" value="Genomic_DNA"/>
</dbReference>
<sequence length="67" mass="6904">MTNPPAPVQAPIHQACALGKVTEMTKSGANGQLLRDRGAVPGAGQGVRILGMPRQQARSSDLGKLAQ</sequence>
<proteinExistence type="predicted"/>
<dbReference type="Proteomes" id="UP000265411">
    <property type="component" value="Unassembled WGS sequence"/>
</dbReference>
<comment type="caution">
    <text evidence="2">The sequence shown here is derived from an EMBL/GenBank/DDBJ whole genome shotgun (WGS) entry which is preliminary data.</text>
</comment>
<evidence type="ECO:0000256" key="1">
    <source>
        <dbReference type="SAM" id="MobiDB-lite"/>
    </source>
</evidence>
<protein>
    <submittedName>
        <fullName evidence="2">Uncharacterized protein</fullName>
    </submittedName>
</protein>
<keyword evidence="3" id="KW-1185">Reference proteome</keyword>
<reference evidence="2 3" key="1">
    <citation type="journal article" date="2018" name="Syst. Appl. Microbiol.">
        <title>Pseudomonas gallaeciensis sp. nov., isolated from crude-oil-contaminated intertidal sand samples after the Prestige oil spill.</title>
        <authorList>
            <person name="Mulet M."/>
            <person name="Sanchez D."/>
            <person name="Rodriguez A.C."/>
            <person name="Nogales B."/>
            <person name="Bosch R."/>
            <person name="Busquets A."/>
            <person name="Gomila M."/>
            <person name="Lalucat J."/>
            <person name="Garcia-Valdes E."/>
        </authorList>
    </citation>
    <scope>NUCLEOTIDE SEQUENCE [LARGE SCALE GENOMIC DNA]</scope>
    <source>
        <strain evidence="2 3">V113</strain>
    </source>
</reference>
<feature type="region of interest" description="Disordered" evidence="1">
    <location>
        <begin position="33"/>
        <end position="67"/>
    </location>
</feature>
<gene>
    <name evidence="2" type="ORF">ASB58_12840</name>
</gene>